<dbReference type="EMBL" id="CP029487">
    <property type="protein sequence ID" value="QCT71564.1"/>
    <property type="molecule type" value="Genomic_DNA"/>
</dbReference>
<keyword evidence="2" id="KW-1185">Reference proteome</keyword>
<name>A0A4P9C833_EUBML</name>
<protein>
    <submittedName>
        <fullName evidence="1">Uncharacterized protein</fullName>
    </submittedName>
</protein>
<gene>
    <name evidence="1" type="ORF">CPZ25_009560</name>
</gene>
<dbReference type="RefSeq" id="WP_096920316.1">
    <property type="nucleotide sequence ID" value="NZ_CP029487.1"/>
</dbReference>
<sequence>MQFNKSFITERDAVMLSLDKERITEFCERYGLWVPDNDISFWGGVYKSVLAIKSATEEQKAFAREWLIAHNMQPCSIFEK</sequence>
<evidence type="ECO:0000313" key="2">
    <source>
        <dbReference type="Proteomes" id="UP000218387"/>
    </source>
</evidence>
<proteinExistence type="predicted"/>
<evidence type="ECO:0000313" key="1">
    <source>
        <dbReference type="EMBL" id="QCT71564.1"/>
    </source>
</evidence>
<dbReference type="AlphaFoldDB" id="A0A4P9C833"/>
<accession>A0A4P9C833</accession>
<organism evidence="1 2">
    <name type="scientific">Eubacterium maltosivorans</name>
    <dbReference type="NCBI Taxonomy" id="2041044"/>
    <lineage>
        <taxon>Bacteria</taxon>
        <taxon>Bacillati</taxon>
        <taxon>Bacillota</taxon>
        <taxon>Clostridia</taxon>
        <taxon>Eubacteriales</taxon>
        <taxon>Eubacteriaceae</taxon>
        <taxon>Eubacterium</taxon>
    </lineage>
</organism>
<reference evidence="1 2" key="1">
    <citation type="submission" date="2018-05" db="EMBL/GenBank/DDBJ databases">
        <title>Genome comparison of Eubacterium sp.</title>
        <authorList>
            <person name="Feng Y."/>
            <person name="Sanchez-Andrea I."/>
            <person name="Stams A.J.M."/>
            <person name="De Vos W.M."/>
        </authorList>
    </citation>
    <scope>NUCLEOTIDE SEQUENCE [LARGE SCALE GENOMIC DNA]</scope>
    <source>
        <strain evidence="1 2">YI</strain>
    </source>
</reference>
<dbReference type="KEGG" id="emt:CPZ25_009560"/>
<dbReference type="Proteomes" id="UP000218387">
    <property type="component" value="Chromosome"/>
</dbReference>